<organism evidence="1 2">
    <name type="scientific">Striga hermonthica</name>
    <name type="common">Purple witchweed</name>
    <name type="synonym">Buchnera hermonthica</name>
    <dbReference type="NCBI Taxonomy" id="68872"/>
    <lineage>
        <taxon>Eukaryota</taxon>
        <taxon>Viridiplantae</taxon>
        <taxon>Streptophyta</taxon>
        <taxon>Embryophyta</taxon>
        <taxon>Tracheophyta</taxon>
        <taxon>Spermatophyta</taxon>
        <taxon>Magnoliopsida</taxon>
        <taxon>eudicotyledons</taxon>
        <taxon>Gunneridae</taxon>
        <taxon>Pentapetalae</taxon>
        <taxon>asterids</taxon>
        <taxon>lamiids</taxon>
        <taxon>Lamiales</taxon>
        <taxon>Orobanchaceae</taxon>
        <taxon>Buchnereae</taxon>
        <taxon>Striga</taxon>
    </lineage>
</organism>
<reference evidence="1" key="1">
    <citation type="submission" date="2019-12" db="EMBL/GenBank/DDBJ databases">
        <authorList>
            <person name="Scholes J."/>
        </authorList>
    </citation>
    <scope>NUCLEOTIDE SEQUENCE</scope>
</reference>
<dbReference type="EMBL" id="CACSLK010030184">
    <property type="protein sequence ID" value="CAA0836663.1"/>
    <property type="molecule type" value="Genomic_DNA"/>
</dbReference>
<gene>
    <name evidence="1" type="ORF">SHERM_03730</name>
</gene>
<evidence type="ECO:0000313" key="2">
    <source>
        <dbReference type="Proteomes" id="UP001153555"/>
    </source>
</evidence>
<proteinExistence type="predicted"/>
<protein>
    <submittedName>
        <fullName evidence="1">Uncharacterized protein</fullName>
    </submittedName>
</protein>
<evidence type="ECO:0000313" key="1">
    <source>
        <dbReference type="EMBL" id="CAA0836663.1"/>
    </source>
</evidence>
<name>A0A9N7NQ45_STRHE</name>
<comment type="caution">
    <text evidence="1">The sequence shown here is derived from an EMBL/GenBank/DDBJ whole genome shotgun (WGS) entry which is preliminary data.</text>
</comment>
<sequence>MNSGKRKMTNVVGGAAEQTPANNQLHFFSSLPSDLHFAPPADGGRQSQVQQILNTAAAARPRKPFSFTSLLTADDDDYVDPLAEEIRNQREQVNQIILLHVSHFFFPYILL</sequence>
<dbReference type="Proteomes" id="UP001153555">
    <property type="component" value="Unassembled WGS sequence"/>
</dbReference>
<dbReference type="AlphaFoldDB" id="A0A9N7NQ45"/>
<keyword evidence="2" id="KW-1185">Reference proteome</keyword>
<dbReference type="OrthoDB" id="1711136at2759"/>
<accession>A0A9N7NQ45</accession>